<name>A0A3B0JJD2_DROGU</name>
<feature type="transmembrane region" description="Helical" evidence="1">
    <location>
        <begin position="70"/>
        <end position="91"/>
    </location>
</feature>
<protein>
    <submittedName>
        <fullName evidence="2">Uncharacterized protein</fullName>
    </submittedName>
</protein>
<keyword evidence="1" id="KW-1133">Transmembrane helix</keyword>
<accession>A0A3B0JJD2</accession>
<feature type="non-terminal residue" evidence="2">
    <location>
        <position position="162"/>
    </location>
</feature>
<dbReference type="EMBL" id="OUUW01000005">
    <property type="protein sequence ID" value="SPP80442.1"/>
    <property type="molecule type" value="Genomic_DNA"/>
</dbReference>
<proteinExistence type="predicted"/>
<keyword evidence="1" id="KW-0472">Membrane</keyword>
<evidence type="ECO:0000256" key="1">
    <source>
        <dbReference type="SAM" id="Phobius"/>
    </source>
</evidence>
<dbReference type="AlphaFoldDB" id="A0A3B0JJD2"/>
<dbReference type="Proteomes" id="UP000268350">
    <property type="component" value="Unassembled WGS sequence"/>
</dbReference>
<evidence type="ECO:0000313" key="3">
    <source>
        <dbReference type="Proteomes" id="UP000268350"/>
    </source>
</evidence>
<sequence>LAVAETEAALSSLCDAKVCQGWLCPIPNMAGARSIYTYNIYAVSMYSHRHIQSIYVQHAAAAPEHTISTYVHTTSAGYMGGLLCAITFYVARRKNQKTTRKNACRGSHSAFWHIRSDRLLPNDDDDNEYEYEYDYDVVADVDNDDVVMKICLEFSFVKEFVE</sequence>
<reference evidence="3" key="1">
    <citation type="submission" date="2018-01" db="EMBL/GenBank/DDBJ databases">
        <authorList>
            <person name="Alioto T."/>
            <person name="Alioto T."/>
        </authorList>
    </citation>
    <scope>NUCLEOTIDE SEQUENCE [LARGE SCALE GENOMIC DNA]</scope>
</reference>
<organism evidence="2 3">
    <name type="scientific">Drosophila guanche</name>
    <name type="common">Fruit fly</name>
    <dbReference type="NCBI Taxonomy" id="7266"/>
    <lineage>
        <taxon>Eukaryota</taxon>
        <taxon>Metazoa</taxon>
        <taxon>Ecdysozoa</taxon>
        <taxon>Arthropoda</taxon>
        <taxon>Hexapoda</taxon>
        <taxon>Insecta</taxon>
        <taxon>Pterygota</taxon>
        <taxon>Neoptera</taxon>
        <taxon>Endopterygota</taxon>
        <taxon>Diptera</taxon>
        <taxon>Brachycera</taxon>
        <taxon>Muscomorpha</taxon>
        <taxon>Ephydroidea</taxon>
        <taxon>Drosophilidae</taxon>
        <taxon>Drosophila</taxon>
        <taxon>Sophophora</taxon>
    </lineage>
</organism>
<evidence type="ECO:0000313" key="2">
    <source>
        <dbReference type="EMBL" id="SPP80442.1"/>
    </source>
</evidence>
<keyword evidence="1" id="KW-0812">Transmembrane</keyword>
<gene>
    <name evidence="2" type="ORF">DGUA_6G005322</name>
</gene>
<feature type="non-terminal residue" evidence="2">
    <location>
        <position position="1"/>
    </location>
</feature>
<keyword evidence="3" id="KW-1185">Reference proteome</keyword>